<sequence>MAALRAFPEELLEHILAETVVSSANPSARPPWHSPADTRTRLAPLLVSSQFHRIALPLFYHTVVLRSPKQSRALVAALKTQPSLARCVRRLILLAPSETDVETLALLRDAGARIRYLDITLPTEESGLPDALRALDGLEELVVRKGPATYLSQRGPRAVLEALADLISSCTKLESTTVSFPLSADPALSTLVGALAAAPSLHTLRTPVPSFWSPTLLAVSANPAMRRICLGDDLSGMGKPRSVMASSLFLSAARAHMRLSDLIRAGTSVIGWRTRAWTMGSVAAEPPSATRESACT</sequence>
<reference evidence="1" key="1">
    <citation type="submission" date="2020-05" db="EMBL/GenBank/DDBJ databases">
        <title>Mycena genomes resolve the evolution of fungal bioluminescence.</title>
        <authorList>
            <person name="Tsai I.J."/>
        </authorList>
    </citation>
    <scope>NUCLEOTIDE SEQUENCE</scope>
    <source>
        <strain evidence="1">110903Hualien_Pintung</strain>
    </source>
</reference>
<organism evidence="1 2">
    <name type="scientific">Mycena chlorophos</name>
    <name type="common">Agaric fungus</name>
    <name type="synonym">Agaricus chlorophos</name>
    <dbReference type="NCBI Taxonomy" id="658473"/>
    <lineage>
        <taxon>Eukaryota</taxon>
        <taxon>Fungi</taxon>
        <taxon>Dikarya</taxon>
        <taxon>Basidiomycota</taxon>
        <taxon>Agaricomycotina</taxon>
        <taxon>Agaricomycetes</taxon>
        <taxon>Agaricomycetidae</taxon>
        <taxon>Agaricales</taxon>
        <taxon>Marasmiineae</taxon>
        <taxon>Mycenaceae</taxon>
        <taxon>Mycena</taxon>
    </lineage>
</organism>
<accession>A0A8H6TBV7</accession>
<name>A0A8H6TBV7_MYCCL</name>
<dbReference type="EMBL" id="JACAZE010000006">
    <property type="protein sequence ID" value="KAF7313886.1"/>
    <property type="molecule type" value="Genomic_DNA"/>
</dbReference>
<gene>
    <name evidence="1" type="ORF">HMN09_00546400</name>
</gene>
<evidence type="ECO:0000313" key="2">
    <source>
        <dbReference type="Proteomes" id="UP000613580"/>
    </source>
</evidence>
<dbReference type="OrthoDB" id="2786563at2759"/>
<protein>
    <submittedName>
        <fullName evidence="1">Uncharacterized protein</fullName>
    </submittedName>
</protein>
<comment type="caution">
    <text evidence="1">The sequence shown here is derived from an EMBL/GenBank/DDBJ whole genome shotgun (WGS) entry which is preliminary data.</text>
</comment>
<evidence type="ECO:0000313" key="1">
    <source>
        <dbReference type="EMBL" id="KAF7313886.1"/>
    </source>
</evidence>
<proteinExistence type="predicted"/>
<dbReference type="AlphaFoldDB" id="A0A8H6TBV7"/>
<keyword evidence="2" id="KW-1185">Reference proteome</keyword>
<dbReference type="Proteomes" id="UP000613580">
    <property type="component" value="Unassembled WGS sequence"/>
</dbReference>